<keyword evidence="1" id="KW-0472">Membrane</keyword>
<dbReference type="Pfam" id="PF09323">
    <property type="entry name" value="DUF1980"/>
    <property type="match status" value="1"/>
</dbReference>
<dbReference type="InterPro" id="IPR052955">
    <property type="entry name" value="UPF0703_membrane_permease"/>
</dbReference>
<keyword evidence="5" id="KW-1185">Reference proteome</keyword>
<protein>
    <submittedName>
        <fullName evidence="4">TIGR03943 family protein</fullName>
    </submittedName>
</protein>
<accession>A0A1I5XJR1</accession>
<dbReference type="EMBL" id="FOXX01000002">
    <property type="protein sequence ID" value="SFQ32205.1"/>
    <property type="molecule type" value="Genomic_DNA"/>
</dbReference>
<dbReference type="GeneID" id="93709657"/>
<feature type="transmembrane region" description="Helical" evidence="1">
    <location>
        <begin position="41"/>
        <end position="61"/>
    </location>
</feature>
<feature type="transmembrane region" description="Helical" evidence="1">
    <location>
        <begin position="82"/>
        <end position="99"/>
    </location>
</feature>
<dbReference type="PANTHER" id="PTHR40047:SF1">
    <property type="entry name" value="UPF0703 PROTEIN YCGQ"/>
    <property type="match status" value="1"/>
</dbReference>
<organism evidence="4 5">
    <name type="scientific">Priestia endophytica DSM 13796</name>
    <dbReference type="NCBI Taxonomy" id="1121089"/>
    <lineage>
        <taxon>Bacteria</taxon>
        <taxon>Bacillati</taxon>
        <taxon>Bacillota</taxon>
        <taxon>Bacilli</taxon>
        <taxon>Bacillales</taxon>
        <taxon>Bacillaceae</taxon>
        <taxon>Priestia</taxon>
    </lineage>
</organism>
<dbReference type="InterPro" id="IPR048447">
    <property type="entry name" value="DUF1980_C"/>
</dbReference>
<evidence type="ECO:0000259" key="3">
    <source>
        <dbReference type="Pfam" id="PF21537"/>
    </source>
</evidence>
<keyword evidence="1" id="KW-0812">Transmembrane</keyword>
<comment type="caution">
    <text evidence="4">The sequence shown here is derived from an EMBL/GenBank/DDBJ whole genome shotgun (WGS) entry which is preliminary data.</text>
</comment>
<keyword evidence="1" id="KW-1133">Transmembrane helix</keyword>
<evidence type="ECO:0000313" key="5">
    <source>
        <dbReference type="Proteomes" id="UP000182762"/>
    </source>
</evidence>
<feature type="domain" description="DUF1980" evidence="3">
    <location>
        <begin position="171"/>
        <end position="305"/>
    </location>
</feature>
<reference evidence="4 5" key="1">
    <citation type="submission" date="2016-10" db="EMBL/GenBank/DDBJ databases">
        <authorList>
            <person name="Varghese N."/>
            <person name="Submissions S."/>
        </authorList>
    </citation>
    <scope>NUCLEOTIDE SEQUENCE [LARGE SCALE GENOMIC DNA]</scope>
    <source>
        <strain evidence="4 5">DSM 13796</strain>
    </source>
</reference>
<evidence type="ECO:0000259" key="2">
    <source>
        <dbReference type="Pfam" id="PF09323"/>
    </source>
</evidence>
<name>A0A1I5XJR1_9BACI</name>
<dbReference type="PANTHER" id="PTHR40047">
    <property type="entry name" value="UPF0703 PROTEIN YCGQ"/>
    <property type="match status" value="1"/>
</dbReference>
<dbReference type="Proteomes" id="UP000182762">
    <property type="component" value="Unassembled WGS sequence"/>
</dbReference>
<feature type="transmembrane region" description="Helical" evidence="1">
    <location>
        <begin position="12"/>
        <end position="35"/>
    </location>
</feature>
<dbReference type="InterPro" id="IPR048493">
    <property type="entry name" value="DUF1980_N"/>
</dbReference>
<proteinExistence type="predicted"/>
<evidence type="ECO:0000313" key="4">
    <source>
        <dbReference type="EMBL" id="SFQ32205.1"/>
    </source>
</evidence>
<feature type="domain" description="DUF1980" evidence="2">
    <location>
        <begin position="12"/>
        <end position="113"/>
    </location>
</feature>
<dbReference type="NCBIfam" id="TIGR03943">
    <property type="entry name" value="TIGR03943 family putative permease subunit"/>
    <property type="match status" value="1"/>
</dbReference>
<sequence length="316" mass="36279">MKNDEEGFHYYIRGLLLIGFALFIFKLLLTGYISSFVAPKMLGFVTFASFTFFVLGAIGIWRSGSDKKQKSCSCHHSRKAPLWIYCLFFLPIATGFLFPDHALTSDVAKNRGVKFGANVTERPSVEQREELTSDEALEQYYDEVLNREVEEAQTEDGEIPLEHKAGFVPQKPPEGYYEELKERMLQKDVIMITEKEYIPMMNILEEHVEDFVGKKVKVKGFIYREDNFKKDEFVIARFGLSCCVADASVYGTLANVKESKEFADDDWVEATGMIEKKEYEGFILPSLKLQTIKKVEAPTNPYVYEMYKGNKLMTPK</sequence>
<dbReference type="InterPro" id="IPR015402">
    <property type="entry name" value="DUF1980"/>
</dbReference>
<gene>
    <name evidence="4" type="ORF">SAMN02745910_00907</name>
</gene>
<dbReference type="RefSeq" id="WP_061803397.1">
    <property type="nucleotide sequence ID" value="NZ_FOXX01000002.1"/>
</dbReference>
<dbReference type="Pfam" id="PF21537">
    <property type="entry name" value="DUF1980_C"/>
    <property type="match status" value="1"/>
</dbReference>
<evidence type="ECO:0000256" key="1">
    <source>
        <dbReference type="SAM" id="Phobius"/>
    </source>
</evidence>